<evidence type="ECO:0000313" key="1">
    <source>
        <dbReference type="EMBL" id="PPK92914.1"/>
    </source>
</evidence>
<comment type="caution">
    <text evidence="1">The sequence shown here is derived from an EMBL/GenBank/DDBJ whole genome shotgun (WGS) entry which is preliminary data.</text>
</comment>
<sequence>MKINWRKILWWTVVIFALYAVYKSPEQAASAVRSVGDWISTAISSIFNFFDRILQS</sequence>
<gene>
    <name evidence="1" type="ORF">CLV92_11290</name>
</gene>
<name>A0A2S6IFC0_9ACTN</name>
<accession>A0A2S6IFC0</accession>
<dbReference type="EMBL" id="PTJD01000012">
    <property type="protein sequence ID" value="PPK92914.1"/>
    <property type="molecule type" value="Genomic_DNA"/>
</dbReference>
<dbReference type="AlphaFoldDB" id="A0A2S6IFC0"/>
<protein>
    <submittedName>
        <fullName evidence="1">Uncharacterized protein</fullName>
    </submittedName>
</protein>
<dbReference type="Proteomes" id="UP000239485">
    <property type="component" value="Unassembled WGS sequence"/>
</dbReference>
<organism evidence="1 2">
    <name type="scientific">Kineococcus xinjiangensis</name>
    <dbReference type="NCBI Taxonomy" id="512762"/>
    <lineage>
        <taxon>Bacteria</taxon>
        <taxon>Bacillati</taxon>
        <taxon>Actinomycetota</taxon>
        <taxon>Actinomycetes</taxon>
        <taxon>Kineosporiales</taxon>
        <taxon>Kineosporiaceae</taxon>
        <taxon>Kineococcus</taxon>
    </lineage>
</organism>
<dbReference type="RefSeq" id="WP_170112768.1">
    <property type="nucleotide sequence ID" value="NZ_PTJD01000012.1"/>
</dbReference>
<keyword evidence="2" id="KW-1185">Reference proteome</keyword>
<reference evidence="1 2" key="1">
    <citation type="submission" date="2018-02" db="EMBL/GenBank/DDBJ databases">
        <title>Genomic Encyclopedia of Archaeal and Bacterial Type Strains, Phase II (KMG-II): from individual species to whole genera.</title>
        <authorList>
            <person name="Goeker M."/>
        </authorList>
    </citation>
    <scope>NUCLEOTIDE SEQUENCE [LARGE SCALE GENOMIC DNA]</scope>
    <source>
        <strain evidence="1 2">DSM 22857</strain>
    </source>
</reference>
<proteinExistence type="predicted"/>
<evidence type="ECO:0000313" key="2">
    <source>
        <dbReference type="Proteomes" id="UP000239485"/>
    </source>
</evidence>